<name>A0A5K7ZGH0_9BACT</name>
<feature type="compositionally biased region" description="Basic and acidic residues" evidence="1">
    <location>
        <begin position="18"/>
        <end position="28"/>
    </location>
</feature>
<evidence type="ECO:0000313" key="2">
    <source>
        <dbReference type="EMBL" id="BBO78783.1"/>
    </source>
</evidence>
<keyword evidence="3" id="KW-1185">Reference proteome</keyword>
<dbReference type="AlphaFoldDB" id="A0A5K7ZGH0"/>
<feature type="compositionally biased region" description="Polar residues" evidence="1">
    <location>
        <begin position="1"/>
        <end position="10"/>
    </location>
</feature>
<dbReference type="Proteomes" id="UP000427769">
    <property type="component" value="Chromosome"/>
</dbReference>
<dbReference type="EMBL" id="AP021875">
    <property type="protein sequence ID" value="BBO78783.1"/>
    <property type="molecule type" value="Genomic_DNA"/>
</dbReference>
<organism evidence="2 3">
    <name type="scientific">Desulfosarcina widdelii</name>
    <dbReference type="NCBI Taxonomy" id="947919"/>
    <lineage>
        <taxon>Bacteria</taxon>
        <taxon>Pseudomonadati</taxon>
        <taxon>Thermodesulfobacteriota</taxon>
        <taxon>Desulfobacteria</taxon>
        <taxon>Desulfobacterales</taxon>
        <taxon>Desulfosarcinaceae</taxon>
        <taxon>Desulfosarcina</taxon>
    </lineage>
</organism>
<feature type="region of interest" description="Disordered" evidence="1">
    <location>
        <begin position="1"/>
        <end position="57"/>
    </location>
</feature>
<dbReference type="KEGG" id="dwd:DSCW_62000"/>
<evidence type="ECO:0000256" key="1">
    <source>
        <dbReference type="SAM" id="MobiDB-lite"/>
    </source>
</evidence>
<gene>
    <name evidence="2" type="ORF">DSCW_62000</name>
</gene>
<proteinExistence type="predicted"/>
<sequence>MHLANATSPEKTMLNDNGGRRLGGDRRIYTYNGHIPERRSGKDRRCGLDRRKKLRVS</sequence>
<feature type="compositionally biased region" description="Basic and acidic residues" evidence="1">
    <location>
        <begin position="35"/>
        <end position="49"/>
    </location>
</feature>
<dbReference type="RefSeq" id="WP_155307381.1">
    <property type="nucleotide sequence ID" value="NZ_AP021875.1"/>
</dbReference>
<protein>
    <submittedName>
        <fullName evidence="2">Uncharacterized protein</fullName>
    </submittedName>
</protein>
<evidence type="ECO:0000313" key="3">
    <source>
        <dbReference type="Proteomes" id="UP000427769"/>
    </source>
</evidence>
<reference evidence="2 3" key="1">
    <citation type="submission" date="2019-11" db="EMBL/GenBank/DDBJ databases">
        <title>Comparative genomics of hydrocarbon-degrading Desulfosarcina strains.</title>
        <authorList>
            <person name="Watanabe M."/>
            <person name="Kojima H."/>
            <person name="Fukui M."/>
        </authorList>
    </citation>
    <scope>NUCLEOTIDE SEQUENCE [LARGE SCALE GENOMIC DNA]</scope>
    <source>
        <strain evidence="2 3">PP31</strain>
    </source>
</reference>
<accession>A0A5K7ZGH0</accession>